<keyword evidence="1" id="KW-0472">Membrane</keyword>
<feature type="non-terminal residue" evidence="2">
    <location>
        <position position="1"/>
    </location>
</feature>
<gene>
    <name evidence="2" type="ORF">OUY22_33465</name>
</gene>
<sequence>AVAGRGRGLAAAVAGGVAGFLAGAWAASWLGAEGVWANVGVTLLAAVAALAVGGGVVTLVDRDDARAVAGVLGRRPPGG</sequence>
<dbReference type="Proteomes" id="UP001144036">
    <property type="component" value="Unassembled WGS sequence"/>
</dbReference>
<organism evidence="2 3">
    <name type="scientific">Nonomuraea corallina</name>
    <dbReference type="NCBI Taxonomy" id="2989783"/>
    <lineage>
        <taxon>Bacteria</taxon>
        <taxon>Bacillati</taxon>
        <taxon>Actinomycetota</taxon>
        <taxon>Actinomycetes</taxon>
        <taxon>Streptosporangiales</taxon>
        <taxon>Streptosporangiaceae</taxon>
        <taxon>Nonomuraea</taxon>
    </lineage>
</organism>
<proteinExistence type="predicted"/>
<comment type="caution">
    <text evidence="2">The sequence shown here is derived from an EMBL/GenBank/DDBJ whole genome shotgun (WGS) entry which is preliminary data.</text>
</comment>
<evidence type="ECO:0000313" key="2">
    <source>
        <dbReference type="EMBL" id="MDA0638342.1"/>
    </source>
</evidence>
<protein>
    <submittedName>
        <fullName evidence="2">Virulence factor MviN</fullName>
    </submittedName>
</protein>
<accession>A0ABT4SM81</accession>
<feature type="transmembrane region" description="Helical" evidence="1">
    <location>
        <begin position="36"/>
        <end position="60"/>
    </location>
</feature>
<name>A0ABT4SM81_9ACTN</name>
<dbReference type="EMBL" id="JAPNNL010000226">
    <property type="protein sequence ID" value="MDA0638342.1"/>
    <property type="molecule type" value="Genomic_DNA"/>
</dbReference>
<keyword evidence="1" id="KW-0812">Transmembrane</keyword>
<keyword evidence="3" id="KW-1185">Reference proteome</keyword>
<reference evidence="2" key="1">
    <citation type="submission" date="2022-11" db="EMBL/GenBank/DDBJ databases">
        <title>Nonomuraea corallina sp. nov., a new species of the genus Nonomuraea isolated from sea side sediment in Thai sea.</title>
        <authorList>
            <person name="Ngamcharungchit C."/>
            <person name="Matsumoto A."/>
            <person name="Suriyachadkun C."/>
            <person name="Panbangred W."/>
            <person name="Inahashi Y."/>
            <person name="Intra B."/>
        </authorList>
    </citation>
    <scope>NUCLEOTIDE SEQUENCE</scope>
    <source>
        <strain evidence="2">MCN248</strain>
    </source>
</reference>
<keyword evidence="1" id="KW-1133">Transmembrane helix</keyword>
<evidence type="ECO:0000313" key="3">
    <source>
        <dbReference type="Proteomes" id="UP001144036"/>
    </source>
</evidence>
<evidence type="ECO:0000256" key="1">
    <source>
        <dbReference type="SAM" id="Phobius"/>
    </source>
</evidence>